<evidence type="ECO:0000313" key="10">
    <source>
        <dbReference type="EMBL" id="OGK19104.1"/>
    </source>
</evidence>
<dbReference type="InterPro" id="IPR000131">
    <property type="entry name" value="ATP_synth_F1_gsu"/>
</dbReference>
<evidence type="ECO:0000256" key="6">
    <source>
        <dbReference type="ARBA" id="ARBA00023065"/>
    </source>
</evidence>
<dbReference type="Pfam" id="PF00231">
    <property type="entry name" value="ATP-synt"/>
    <property type="match status" value="1"/>
</dbReference>
<evidence type="ECO:0000256" key="5">
    <source>
        <dbReference type="ARBA" id="ARBA00022781"/>
    </source>
</evidence>
<evidence type="ECO:0000256" key="8">
    <source>
        <dbReference type="ARBA" id="ARBA00023196"/>
    </source>
</evidence>
<evidence type="ECO:0008006" key="12">
    <source>
        <dbReference type="Google" id="ProtNLM"/>
    </source>
</evidence>
<organism evidence="10 11">
    <name type="scientific">Candidatus Roizmanbacteria bacterium RIFCSPHIGHO2_01_FULL_39_24</name>
    <dbReference type="NCBI Taxonomy" id="1802032"/>
    <lineage>
        <taxon>Bacteria</taxon>
        <taxon>Candidatus Roizmaniibacteriota</taxon>
    </lineage>
</organism>
<sequence>MQKYRQIKDEIGLLASLKILCTSYEEISVMNMQRIRQTVLATRTFYIKLAKVYYHVKNSYKDELAEIMKKKRIKDPSQIGLTQKNGKAVCVFISANAKLHGVIIDNVFNKFEEYIKTNDTDIIIIGKLGRDLYERLIPTAKKKQYLYFEIPDMQVALDDLKTVIYHLIEYEKITVFYGQYNSMLDQAAQIVNITGDALVKEAAVTEENVAFLFEPSLEEVVDYFEKQIFSALFKQTVHESQLARFASRITAMEFALEKIDGKQNYLYNERRRTVRLVENKIQLERLSGISLWGKTS</sequence>
<keyword evidence="9" id="KW-0066">ATP synthesis</keyword>
<evidence type="ECO:0000313" key="11">
    <source>
        <dbReference type="Proteomes" id="UP000176850"/>
    </source>
</evidence>
<proteinExistence type="inferred from homology"/>
<comment type="similarity">
    <text evidence="3">Belongs to the ATPase gamma chain family.</text>
</comment>
<evidence type="ECO:0000256" key="3">
    <source>
        <dbReference type="ARBA" id="ARBA00007681"/>
    </source>
</evidence>
<name>A0A1F7GJV6_9BACT</name>
<dbReference type="Proteomes" id="UP000176850">
    <property type="component" value="Unassembled WGS sequence"/>
</dbReference>
<evidence type="ECO:0000256" key="7">
    <source>
        <dbReference type="ARBA" id="ARBA00023136"/>
    </source>
</evidence>
<accession>A0A1F7GJV6</accession>
<dbReference type="EMBL" id="MFZH01000018">
    <property type="protein sequence ID" value="OGK19104.1"/>
    <property type="molecule type" value="Genomic_DNA"/>
</dbReference>
<reference evidence="10 11" key="1">
    <citation type="journal article" date="2016" name="Nat. Commun.">
        <title>Thousands of microbial genomes shed light on interconnected biogeochemical processes in an aquifer system.</title>
        <authorList>
            <person name="Anantharaman K."/>
            <person name="Brown C.T."/>
            <person name="Hug L.A."/>
            <person name="Sharon I."/>
            <person name="Castelle C.J."/>
            <person name="Probst A.J."/>
            <person name="Thomas B.C."/>
            <person name="Singh A."/>
            <person name="Wilkins M.J."/>
            <person name="Karaoz U."/>
            <person name="Brodie E.L."/>
            <person name="Williams K.H."/>
            <person name="Hubbard S.S."/>
            <person name="Banfield J.F."/>
        </authorList>
    </citation>
    <scope>NUCLEOTIDE SEQUENCE [LARGE SCALE GENOMIC DNA]</scope>
</reference>
<evidence type="ECO:0000256" key="2">
    <source>
        <dbReference type="ARBA" id="ARBA00004170"/>
    </source>
</evidence>
<gene>
    <name evidence="10" type="ORF">A2799_02880</name>
</gene>
<evidence type="ECO:0000256" key="4">
    <source>
        <dbReference type="ARBA" id="ARBA00022448"/>
    </source>
</evidence>
<dbReference type="InterPro" id="IPR035968">
    <property type="entry name" value="ATP_synth_F1_ATPase_gsu"/>
</dbReference>
<comment type="function">
    <text evidence="1">Produces ATP from ADP in the presence of a proton gradient across the membrane. The gamma chain is believed to be important in regulating ATPase activity and the flow of protons through the CF(0) complex.</text>
</comment>
<dbReference type="GO" id="GO:0046933">
    <property type="term" value="F:proton-transporting ATP synthase activity, rotational mechanism"/>
    <property type="evidence" value="ECO:0007669"/>
    <property type="project" value="InterPro"/>
</dbReference>
<dbReference type="Gene3D" id="3.40.1380.10">
    <property type="match status" value="1"/>
</dbReference>
<keyword evidence="7" id="KW-0472">Membrane</keyword>
<keyword evidence="4" id="KW-0813">Transport</keyword>
<dbReference type="AlphaFoldDB" id="A0A1F7GJV6"/>
<keyword evidence="8" id="KW-0139">CF(1)</keyword>
<keyword evidence="6" id="KW-0406">Ion transport</keyword>
<dbReference type="GO" id="GO:0045259">
    <property type="term" value="C:proton-transporting ATP synthase complex"/>
    <property type="evidence" value="ECO:0007669"/>
    <property type="project" value="UniProtKB-KW"/>
</dbReference>
<dbReference type="SUPFAM" id="SSF52943">
    <property type="entry name" value="ATP synthase (F1-ATPase), gamma subunit"/>
    <property type="match status" value="1"/>
</dbReference>
<keyword evidence="5" id="KW-0375">Hydrogen ion transport</keyword>
<comment type="caution">
    <text evidence="10">The sequence shown here is derived from an EMBL/GenBank/DDBJ whole genome shotgun (WGS) entry which is preliminary data.</text>
</comment>
<comment type="subcellular location">
    <subcellularLocation>
        <location evidence="2">Membrane</location>
        <topology evidence="2">Peripheral membrane protein</topology>
    </subcellularLocation>
</comment>
<evidence type="ECO:0000256" key="9">
    <source>
        <dbReference type="ARBA" id="ARBA00023310"/>
    </source>
</evidence>
<protein>
    <recommendedName>
        <fullName evidence="12">ATP synthase F1 subunit gamma</fullName>
    </recommendedName>
</protein>
<evidence type="ECO:0000256" key="1">
    <source>
        <dbReference type="ARBA" id="ARBA00003456"/>
    </source>
</evidence>